<dbReference type="OrthoDB" id="341924at2759"/>
<evidence type="ECO:0000313" key="2">
    <source>
        <dbReference type="EMBL" id="PMD46802.1"/>
    </source>
</evidence>
<evidence type="ECO:0000313" key="3">
    <source>
        <dbReference type="Proteomes" id="UP000235786"/>
    </source>
</evidence>
<organism evidence="2 3">
    <name type="scientific">Hyaloscypha variabilis (strain UAMH 11265 / GT02V1 / F)</name>
    <name type="common">Meliniomyces variabilis</name>
    <dbReference type="NCBI Taxonomy" id="1149755"/>
    <lineage>
        <taxon>Eukaryota</taxon>
        <taxon>Fungi</taxon>
        <taxon>Dikarya</taxon>
        <taxon>Ascomycota</taxon>
        <taxon>Pezizomycotina</taxon>
        <taxon>Leotiomycetes</taxon>
        <taxon>Helotiales</taxon>
        <taxon>Hyaloscyphaceae</taxon>
        <taxon>Hyaloscypha</taxon>
        <taxon>Hyaloscypha variabilis</taxon>
    </lineage>
</organism>
<dbReference type="InterPro" id="IPR003162">
    <property type="entry name" value="TFIID-31"/>
</dbReference>
<accession>A0A2J6S7Q7</accession>
<evidence type="ECO:0000256" key="1">
    <source>
        <dbReference type="SAM" id="MobiDB-lite"/>
    </source>
</evidence>
<reference evidence="2 3" key="1">
    <citation type="submission" date="2016-04" db="EMBL/GenBank/DDBJ databases">
        <title>A degradative enzymes factory behind the ericoid mycorrhizal symbiosis.</title>
        <authorList>
            <consortium name="DOE Joint Genome Institute"/>
            <person name="Martino E."/>
            <person name="Morin E."/>
            <person name="Grelet G."/>
            <person name="Kuo A."/>
            <person name="Kohler A."/>
            <person name="Daghino S."/>
            <person name="Barry K."/>
            <person name="Choi C."/>
            <person name="Cichocki N."/>
            <person name="Clum A."/>
            <person name="Copeland A."/>
            <person name="Hainaut M."/>
            <person name="Haridas S."/>
            <person name="Labutti K."/>
            <person name="Lindquist E."/>
            <person name="Lipzen A."/>
            <person name="Khouja H.-R."/>
            <person name="Murat C."/>
            <person name="Ohm R."/>
            <person name="Olson A."/>
            <person name="Spatafora J."/>
            <person name="Veneault-Fourrey C."/>
            <person name="Henrissat B."/>
            <person name="Grigoriev I."/>
            <person name="Martin F."/>
            <person name="Perotto S."/>
        </authorList>
    </citation>
    <scope>NUCLEOTIDE SEQUENCE [LARGE SCALE GENOMIC DNA]</scope>
    <source>
        <strain evidence="2 3">F</strain>
    </source>
</reference>
<feature type="compositionally biased region" description="Basic and acidic residues" evidence="1">
    <location>
        <begin position="83"/>
        <end position="95"/>
    </location>
</feature>
<dbReference type="Pfam" id="PF02291">
    <property type="entry name" value="TFIID-31kDa"/>
    <property type="match status" value="1"/>
</dbReference>
<dbReference type="AlphaFoldDB" id="A0A2J6S7Q7"/>
<dbReference type="EMBL" id="KZ613939">
    <property type="protein sequence ID" value="PMD46802.1"/>
    <property type="molecule type" value="Genomic_DNA"/>
</dbReference>
<sequence>MAQQRNKAPLPRVLRNEWGVRLPSERFVLTGLPWGLKSEWGVDEKEAIKGDGMEGVEMEEQGWEGGEEGATMEDLFSGDPDPDIDKMIERKKGIP</sequence>
<gene>
    <name evidence="2" type="ORF">L207DRAFT_613546</name>
</gene>
<dbReference type="GO" id="GO:0006352">
    <property type="term" value="P:DNA-templated transcription initiation"/>
    <property type="evidence" value="ECO:0007669"/>
    <property type="project" value="InterPro"/>
</dbReference>
<dbReference type="STRING" id="1149755.A0A2J6S7Q7"/>
<feature type="region of interest" description="Disordered" evidence="1">
    <location>
        <begin position="47"/>
        <end position="95"/>
    </location>
</feature>
<protein>
    <submittedName>
        <fullName evidence="2">Uncharacterized protein</fullName>
    </submittedName>
</protein>
<proteinExistence type="predicted"/>
<dbReference type="Proteomes" id="UP000235786">
    <property type="component" value="Unassembled WGS sequence"/>
</dbReference>
<feature type="compositionally biased region" description="Acidic residues" evidence="1">
    <location>
        <begin position="54"/>
        <end position="71"/>
    </location>
</feature>
<keyword evidence="3" id="KW-1185">Reference proteome</keyword>
<name>A0A2J6S7Q7_HYAVF</name>